<keyword evidence="2" id="KW-1185">Reference proteome</keyword>
<sequence length="70" mass="7507">MLFQVGEGLGASGLAAAAQGPGGPPRPEDTVWRIDHWDRLRGPFGRSGAFLCVGKADVIRYTHGIESPFR</sequence>
<gene>
    <name evidence="1" type="ORF">Acor_54770</name>
</gene>
<evidence type="ECO:0000313" key="2">
    <source>
        <dbReference type="Proteomes" id="UP000334990"/>
    </source>
</evidence>
<evidence type="ECO:0000313" key="1">
    <source>
        <dbReference type="EMBL" id="GES03411.1"/>
    </source>
</evidence>
<comment type="caution">
    <text evidence="1">The sequence shown here is derived from an EMBL/GenBank/DDBJ whole genome shotgun (WGS) entry which is preliminary data.</text>
</comment>
<proteinExistence type="predicted"/>
<reference evidence="1 2" key="1">
    <citation type="submission" date="2019-10" db="EMBL/GenBank/DDBJ databases">
        <title>Whole genome shotgun sequence of Acrocarpospora corrugata NBRC 13972.</title>
        <authorList>
            <person name="Ichikawa N."/>
            <person name="Kimura A."/>
            <person name="Kitahashi Y."/>
            <person name="Komaki H."/>
            <person name="Oguchi A."/>
        </authorList>
    </citation>
    <scope>NUCLEOTIDE SEQUENCE [LARGE SCALE GENOMIC DNA]</scope>
    <source>
        <strain evidence="1 2">NBRC 13972</strain>
    </source>
</reference>
<dbReference type="EMBL" id="BLAD01000068">
    <property type="protein sequence ID" value="GES03411.1"/>
    <property type="molecule type" value="Genomic_DNA"/>
</dbReference>
<organism evidence="1 2">
    <name type="scientific">Acrocarpospora corrugata</name>
    <dbReference type="NCBI Taxonomy" id="35763"/>
    <lineage>
        <taxon>Bacteria</taxon>
        <taxon>Bacillati</taxon>
        <taxon>Actinomycetota</taxon>
        <taxon>Actinomycetes</taxon>
        <taxon>Streptosporangiales</taxon>
        <taxon>Streptosporangiaceae</taxon>
        <taxon>Acrocarpospora</taxon>
    </lineage>
</organism>
<dbReference type="Proteomes" id="UP000334990">
    <property type="component" value="Unassembled WGS sequence"/>
</dbReference>
<name>A0A5M3W8I5_9ACTN</name>
<protein>
    <submittedName>
        <fullName evidence="1">Uncharacterized protein</fullName>
    </submittedName>
</protein>
<accession>A0A5M3W8I5</accession>
<dbReference type="AlphaFoldDB" id="A0A5M3W8I5"/>